<protein>
    <submittedName>
        <fullName evidence="1">Uncharacterized protein</fullName>
    </submittedName>
</protein>
<dbReference type="RefSeq" id="WP_060796738.1">
    <property type="nucleotide sequence ID" value="NZ_KQ956319.1"/>
</dbReference>
<name>A0A133MQ47_CLOPF</name>
<organism evidence="1 2">
    <name type="scientific">Clostridium perfringens</name>
    <dbReference type="NCBI Taxonomy" id="1502"/>
    <lineage>
        <taxon>Bacteria</taxon>
        <taxon>Bacillati</taxon>
        <taxon>Bacillota</taxon>
        <taxon>Clostridia</taxon>
        <taxon>Eubacteriales</taxon>
        <taxon>Clostridiaceae</taxon>
        <taxon>Clostridium</taxon>
    </lineage>
</organism>
<evidence type="ECO:0000313" key="1">
    <source>
        <dbReference type="EMBL" id="KXA06155.1"/>
    </source>
</evidence>
<comment type="caution">
    <text evidence="1">The sequence shown here is derived from an EMBL/GenBank/DDBJ whole genome shotgun (WGS) entry which is preliminary data.</text>
</comment>
<proteinExistence type="predicted"/>
<reference evidence="1 2" key="1">
    <citation type="submission" date="2016-01" db="EMBL/GenBank/DDBJ databases">
        <authorList>
            <person name="Oliw E.H."/>
        </authorList>
    </citation>
    <scope>NUCLEOTIDE SEQUENCE [LARGE SCALE GENOMIC DNA]</scope>
    <source>
        <strain evidence="1 2">MJR7757A</strain>
    </source>
</reference>
<gene>
    <name evidence="1" type="ORF">HMPREF3222_02915</name>
</gene>
<sequence>MNKTIKNRKKDKLNFKKVFTKEERLFIKQYPRLCFICFKEGISRLEIKRAFAKEERELDYYKSVTKEYRELLYRGAIANDARGILIGLNK</sequence>
<dbReference type="AlphaFoldDB" id="A0A133MQ47"/>
<accession>A0A133MQ47</accession>
<evidence type="ECO:0000313" key="2">
    <source>
        <dbReference type="Proteomes" id="UP000070646"/>
    </source>
</evidence>
<dbReference type="Proteomes" id="UP000070646">
    <property type="component" value="Unassembled WGS sequence"/>
</dbReference>
<dbReference type="PATRIC" id="fig|1502.174.peg.2938"/>
<dbReference type="EMBL" id="LRPU01000187">
    <property type="protein sequence ID" value="KXA06155.1"/>
    <property type="molecule type" value="Genomic_DNA"/>
</dbReference>